<dbReference type="InterPro" id="IPR010441">
    <property type="entry name" value="CH_2"/>
</dbReference>
<dbReference type="GO" id="GO:0005930">
    <property type="term" value="C:axoneme"/>
    <property type="evidence" value="ECO:0007669"/>
    <property type="project" value="TreeGrafter"/>
</dbReference>
<dbReference type="RefSeq" id="XP_016975817.2">
    <property type="nucleotide sequence ID" value="XM_017120328.2"/>
</dbReference>
<dbReference type="AlphaFoldDB" id="A0A6P4ECD3"/>
<dbReference type="GeneID" id="108042172"/>
<dbReference type="PANTHER" id="PTHR12509:SF9">
    <property type="entry name" value="SPERM FLAGELLAR PROTEIN 1 ISOFORM X1"/>
    <property type="match status" value="1"/>
</dbReference>
<evidence type="ECO:0000313" key="3">
    <source>
        <dbReference type="RefSeq" id="XP_016975817.1"/>
    </source>
</evidence>
<dbReference type="GO" id="GO:0008017">
    <property type="term" value="F:microtubule binding"/>
    <property type="evidence" value="ECO:0007669"/>
    <property type="project" value="TreeGrafter"/>
</dbReference>
<protein>
    <submittedName>
        <fullName evidence="3">Uncharacterized protein LOC108042172 isoform X1</fullName>
    </submittedName>
</protein>
<dbReference type="GO" id="GO:0051493">
    <property type="term" value="P:regulation of cytoskeleton organization"/>
    <property type="evidence" value="ECO:0007669"/>
    <property type="project" value="TreeGrafter"/>
</dbReference>
<feature type="compositionally biased region" description="Basic and acidic residues" evidence="1">
    <location>
        <begin position="137"/>
        <end position="150"/>
    </location>
</feature>
<feature type="region of interest" description="Disordered" evidence="1">
    <location>
        <begin position="261"/>
        <end position="286"/>
    </location>
</feature>
<evidence type="ECO:0000259" key="2">
    <source>
        <dbReference type="Pfam" id="PF06294"/>
    </source>
</evidence>
<evidence type="ECO:0000256" key="1">
    <source>
        <dbReference type="SAM" id="MobiDB-lite"/>
    </source>
</evidence>
<dbReference type="InterPro" id="IPR052111">
    <property type="entry name" value="Spermatogenesis_Ciliary_MAP"/>
</dbReference>
<dbReference type="RefSeq" id="XP_016975817.1">
    <property type="nucleotide sequence ID" value="XM_017120328.1"/>
</dbReference>
<dbReference type="OrthoDB" id="193300at2759"/>
<name>A0A6P4ECD3_DRORH</name>
<dbReference type="InterPro" id="IPR036872">
    <property type="entry name" value="CH_dom_sf"/>
</dbReference>
<feature type="domain" description="CH-like" evidence="2">
    <location>
        <begin position="22"/>
        <end position="115"/>
    </location>
</feature>
<feature type="region of interest" description="Disordered" evidence="1">
    <location>
        <begin position="122"/>
        <end position="150"/>
    </location>
</feature>
<organism evidence="3">
    <name type="scientific">Drosophila rhopaloa</name>
    <name type="common">Fruit fly</name>
    <dbReference type="NCBI Taxonomy" id="1041015"/>
    <lineage>
        <taxon>Eukaryota</taxon>
        <taxon>Metazoa</taxon>
        <taxon>Ecdysozoa</taxon>
        <taxon>Arthropoda</taxon>
        <taxon>Hexapoda</taxon>
        <taxon>Insecta</taxon>
        <taxon>Pterygota</taxon>
        <taxon>Neoptera</taxon>
        <taxon>Endopterygota</taxon>
        <taxon>Diptera</taxon>
        <taxon>Brachycera</taxon>
        <taxon>Muscomorpha</taxon>
        <taxon>Ephydroidea</taxon>
        <taxon>Drosophilidae</taxon>
        <taxon>Drosophila</taxon>
        <taxon>Sophophora</taxon>
    </lineage>
</organism>
<dbReference type="Gene3D" id="1.10.418.10">
    <property type="entry name" value="Calponin-like domain"/>
    <property type="match status" value="1"/>
</dbReference>
<sequence length="286" mass="32539">MSQSQAQSPNHMLNMEGHEDLKQWLKEQRIILDLGTRRYFSDVLPVAKIVKKCHPRLVDLHNYPTKCSVVLKLKSWDTFNAKVLKKLGINMPRALMEQLAAAVPGAIETLFQELIAVTKCGSPRPSPMLQPSPTRSQRSEVVKQSVNKDTRSRTLNRSLTQVNERSSSNDKIPKVLTMDVDTLVNGKIKKVTKKVVDYEYYTRAVRESAEKSNYISSITQKADYLESMIAVKEERISELMDQLGKLSVSILSMRPMLSDNDDDNRISTNTHTHINDDSEPYIEFTT</sequence>
<accession>A0A6P4ECD3</accession>
<dbReference type="Pfam" id="PF06294">
    <property type="entry name" value="CH_2"/>
    <property type="match status" value="1"/>
</dbReference>
<dbReference type="FunFam" id="1.10.418.10:FF:000059">
    <property type="entry name" value="RIKEN cDNA 6430531B16 gene"/>
    <property type="match status" value="1"/>
</dbReference>
<reference evidence="3" key="1">
    <citation type="submission" date="2025-08" db="UniProtKB">
        <authorList>
            <consortium name="RefSeq"/>
        </authorList>
    </citation>
    <scope>IDENTIFICATION</scope>
</reference>
<gene>
    <name evidence="3" type="primary">LOC108042172</name>
</gene>
<proteinExistence type="predicted"/>
<dbReference type="PANTHER" id="PTHR12509">
    <property type="entry name" value="SPERMATOGENESIS-ASSOCIATED 4-RELATED"/>
    <property type="match status" value="1"/>
</dbReference>